<dbReference type="InterPro" id="IPR051410">
    <property type="entry name" value="Ferric/Cupric_Reductase"/>
</dbReference>
<gene>
    <name evidence="10" type="ORF">BT63DRAFT_429337</name>
</gene>
<evidence type="ECO:0000256" key="3">
    <source>
        <dbReference type="ARBA" id="ARBA00022692"/>
    </source>
</evidence>
<keyword evidence="3 7" id="KW-0812">Transmembrane</keyword>
<feature type="transmembrane region" description="Helical" evidence="7">
    <location>
        <begin position="421"/>
        <end position="439"/>
    </location>
</feature>
<dbReference type="OrthoDB" id="167398at2759"/>
<feature type="transmembrane region" description="Helical" evidence="7">
    <location>
        <begin position="278"/>
        <end position="302"/>
    </location>
</feature>
<feature type="transmembrane region" description="Helical" evidence="7">
    <location>
        <begin position="360"/>
        <end position="382"/>
    </location>
</feature>
<dbReference type="GO" id="GO:0005886">
    <property type="term" value="C:plasma membrane"/>
    <property type="evidence" value="ECO:0007669"/>
    <property type="project" value="TreeGrafter"/>
</dbReference>
<dbReference type="GO" id="GO:0006826">
    <property type="term" value="P:iron ion transport"/>
    <property type="evidence" value="ECO:0007669"/>
    <property type="project" value="TreeGrafter"/>
</dbReference>
<protein>
    <submittedName>
        <fullName evidence="10">Ferric reductase-like protein transmembrane component 4</fullName>
    </submittedName>
</protein>
<dbReference type="Gene3D" id="3.40.50.80">
    <property type="entry name" value="Nucleotide-binding domain of ferredoxin-NADP reductase (FNR) module"/>
    <property type="match status" value="1"/>
</dbReference>
<keyword evidence="8" id="KW-0732">Signal</keyword>
<feature type="transmembrane region" description="Helical" evidence="7">
    <location>
        <begin position="323"/>
        <end position="345"/>
    </location>
</feature>
<comment type="subcellular location">
    <subcellularLocation>
        <location evidence="1">Membrane</location>
        <topology evidence="1">Multi-pass membrane protein</topology>
    </subcellularLocation>
</comment>
<reference evidence="10" key="1">
    <citation type="journal article" date="2020" name="Stud. Mycol.">
        <title>101 Dothideomycetes genomes: a test case for predicting lifestyles and emergence of pathogens.</title>
        <authorList>
            <person name="Haridas S."/>
            <person name="Albert R."/>
            <person name="Binder M."/>
            <person name="Bloem J."/>
            <person name="Labutti K."/>
            <person name="Salamov A."/>
            <person name="Andreopoulos B."/>
            <person name="Baker S."/>
            <person name="Barry K."/>
            <person name="Bills G."/>
            <person name="Bluhm B."/>
            <person name="Cannon C."/>
            <person name="Castanera R."/>
            <person name="Culley D."/>
            <person name="Daum C."/>
            <person name="Ezra D."/>
            <person name="Gonzalez J."/>
            <person name="Henrissat B."/>
            <person name="Kuo A."/>
            <person name="Liang C."/>
            <person name="Lipzen A."/>
            <person name="Lutzoni F."/>
            <person name="Magnuson J."/>
            <person name="Mondo S."/>
            <person name="Nolan M."/>
            <person name="Ohm R."/>
            <person name="Pangilinan J."/>
            <person name="Park H.-J."/>
            <person name="Ramirez L."/>
            <person name="Alfaro M."/>
            <person name="Sun H."/>
            <person name="Tritt A."/>
            <person name="Yoshinaga Y."/>
            <person name="Zwiers L.-H."/>
            <person name="Turgeon B."/>
            <person name="Goodwin S."/>
            <person name="Spatafora J."/>
            <person name="Crous P."/>
            <person name="Grigoriev I."/>
        </authorList>
    </citation>
    <scope>NUCLEOTIDE SEQUENCE</scope>
    <source>
        <strain evidence="10">CBS 115976</strain>
    </source>
</reference>
<keyword evidence="6 7" id="KW-0472">Membrane</keyword>
<feature type="transmembrane region" description="Helical" evidence="7">
    <location>
        <begin position="183"/>
        <end position="204"/>
    </location>
</feature>
<dbReference type="Pfam" id="PF01794">
    <property type="entry name" value="Ferric_reduct"/>
    <property type="match status" value="1"/>
</dbReference>
<dbReference type="GO" id="GO:0000293">
    <property type="term" value="F:ferric-chelate reductase activity"/>
    <property type="evidence" value="ECO:0007669"/>
    <property type="project" value="TreeGrafter"/>
</dbReference>
<dbReference type="AlphaFoldDB" id="A0A6A6U0W6"/>
<feature type="signal peptide" evidence="8">
    <location>
        <begin position="1"/>
        <end position="19"/>
    </location>
</feature>
<dbReference type="SFLD" id="SFLDG01168">
    <property type="entry name" value="Ferric_reductase_subgroup_(FRE"/>
    <property type="match status" value="1"/>
</dbReference>
<evidence type="ECO:0000256" key="6">
    <source>
        <dbReference type="ARBA" id="ARBA00023136"/>
    </source>
</evidence>
<organism evidence="10 11">
    <name type="scientific">Microthyrium microscopicum</name>
    <dbReference type="NCBI Taxonomy" id="703497"/>
    <lineage>
        <taxon>Eukaryota</taxon>
        <taxon>Fungi</taxon>
        <taxon>Dikarya</taxon>
        <taxon>Ascomycota</taxon>
        <taxon>Pezizomycotina</taxon>
        <taxon>Dothideomycetes</taxon>
        <taxon>Dothideomycetes incertae sedis</taxon>
        <taxon>Microthyriales</taxon>
        <taxon>Microthyriaceae</taxon>
        <taxon>Microthyrium</taxon>
    </lineage>
</organism>
<dbReference type="Proteomes" id="UP000799302">
    <property type="component" value="Unassembled WGS sequence"/>
</dbReference>
<name>A0A6A6U0W6_9PEZI</name>
<keyword evidence="5" id="KW-0406">Ion transport</keyword>
<sequence length="693" mass="77523">MKFQISVLLAQAFIVPSLGMTSAGRRGHGLVGYGISMYRPVCAFACRDILSSATLNCTMAAESMPGMSMDMGEATTDPSCYATDDSFLQTLAYCISTRCQKESVPIWKIEKWWQLNVAGIAAQQPDPKESYQQALEKVSTPPTEVHMQGDPLNKTSLTDDTDYLTSWNADWAFPILDKRSETFGLVIMLSGVAFPIGFSLLRFLPFPALWWSKLNSWVIDPPLIGNKHSTPVLWNLFLMPTRGQALLIGYFTLINIVFASAGIFAIQPNSWNPGDNYGWLLTIISDRMGVLSFANLPLVFLYAGRNNFLLWITNWSHSTFMLLHRYLAVLAMLQAVLHSILWLRLDSHSGGLLAEQREPYWYWGAIGTLGLAILIPTSILPLRRKFYELFLAWHVAISILVVAGSYWHIVFRFEHQWGYEVWMFIVMAIWAFDRILRFLRLARNGIKYAHITIIDDDYVRVTVDGVAGNGHAYLYFPTLTWRVWENHPFSVASTTLPVASHARVKSVEQDIEKHPDVNTTRLSDSIESSSTHSAHGSHKTALTFLLRTQSGLTRHLRAKGGSIPVLVESGYGSHPDLSEYATLIAIAGGVGITAILPLVRAHTGRTKLYWGARTQALIDDFAGPLAHVSKETFVGKRMVIADVLEQELRGETERVVVVVSGPHGMADEVRDVVCKLGRTERVAVQLLEESFSW</sequence>
<dbReference type="GO" id="GO:0015677">
    <property type="term" value="P:copper ion import"/>
    <property type="evidence" value="ECO:0007669"/>
    <property type="project" value="TreeGrafter"/>
</dbReference>
<dbReference type="EMBL" id="MU004242">
    <property type="protein sequence ID" value="KAF2664574.1"/>
    <property type="molecule type" value="Genomic_DNA"/>
</dbReference>
<evidence type="ECO:0000259" key="9">
    <source>
        <dbReference type="Pfam" id="PF01794"/>
    </source>
</evidence>
<dbReference type="SFLD" id="SFLDS00052">
    <property type="entry name" value="Ferric_Reductase_Domain"/>
    <property type="match status" value="1"/>
</dbReference>
<dbReference type="SUPFAM" id="SSF52343">
    <property type="entry name" value="Ferredoxin reductase-like, C-terminal NADP-linked domain"/>
    <property type="match status" value="1"/>
</dbReference>
<dbReference type="GO" id="GO:0006879">
    <property type="term" value="P:intracellular iron ion homeostasis"/>
    <property type="evidence" value="ECO:0007669"/>
    <property type="project" value="TreeGrafter"/>
</dbReference>
<dbReference type="PANTHER" id="PTHR32361:SF9">
    <property type="entry name" value="FERRIC REDUCTASE TRANSMEMBRANE COMPONENT 3-RELATED"/>
    <property type="match status" value="1"/>
</dbReference>
<evidence type="ECO:0000256" key="5">
    <source>
        <dbReference type="ARBA" id="ARBA00023065"/>
    </source>
</evidence>
<accession>A0A6A6U0W6</accession>
<feature type="domain" description="Ferric oxidoreductase" evidence="9">
    <location>
        <begin position="288"/>
        <end position="403"/>
    </location>
</feature>
<evidence type="ECO:0000256" key="7">
    <source>
        <dbReference type="SAM" id="Phobius"/>
    </source>
</evidence>
<feature type="chain" id="PRO_5025453468" evidence="8">
    <location>
        <begin position="20"/>
        <end position="693"/>
    </location>
</feature>
<dbReference type="CDD" id="cd06186">
    <property type="entry name" value="NOX_Duox_like_FAD_NADP"/>
    <property type="match status" value="1"/>
</dbReference>
<evidence type="ECO:0000313" key="11">
    <source>
        <dbReference type="Proteomes" id="UP000799302"/>
    </source>
</evidence>
<feature type="transmembrane region" description="Helical" evidence="7">
    <location>
        <begin position="389"/>
        <end position="409"/>
    </location>
</feature>
<evidence type="ECO:0000256" key="8">
    <source>
        <dbReference type="SAM" id="SignalP"/>
    </source>
</evidence>
<keyword evidence="11" id="KW-1185">Reference proteome</keyword>
<evidence type="ECO:0000256" key="4">
    <source>
        <dbReference type="ARBA" id="ARBA00022989"/>
    </source>
</evidence>
<proteinExistence type="predicted"/>
<dbReference type="InterPro" id="IPR013130">
    <property type="entry name" value="Fe3_Rdtase_TM_dom"/>
</dbReference>
<feature type="transmembrane region" description="Helical" evidence="7">
    <location>
        <begin position="245"/>
        <end position="266"/>
    </location>
</feature>
<evidence type="ECO:0000256" key="2">
    <source>
        <dbReference type="ARBA" id="ARBA00022448"/>
    </source>
</evidence>
<keyword evidence="4 7" id="KW-1133">Transmembrane helix</keyword>
<evidence type="ECO:0000313" key="10">
    <source>
        <dbReference type="EMBL" id="KAF2664574.1"/>
    </source>
</evidence>
<dbReference type="PANTHER" id="PTHR32361">
    <property type="entry name" value="FERRIC/CUPRIC REDUCTASE TRANSMEMBRANE COMPONENT"/>
    <property type="match status" value="1"/>
</dbReference>
<dbReference type="InterPro" id="IPR039261">
    <property type="entry name" value="FNR_nucleotide-bd"/>
</dbReference>
<keyword evidence="2" id="KW-0813">Transport</keyword>
<evidence type="ECO:0000256" key="1">
    <source>
        <dbReference type="ARBA" id="ARBA00004141"/>
    </source>
</evidence>